<keyword evidence="1" id="KW-1133">Transmembrane helix</keyword>
<reference evidence="2 3" key="1">
    <citation type="submission" date="2018-02" db="EMBL/GenBank/DDBJ databases">
        <title>Mycoplasma marinum and Mycoplasma todarodis sp. nov., moderately halophilic and psychrotolerant mycoplasmas isolated from cephalopods.</title>
        <authorList>
            <person name="Viver T."/>
        </authorList>
    </citation>
    <scope>NUCLEOTIDE SEQUENCE [LARGE SCALE GENOMIC DNA]</scope>
    <source>
        <strain evidence="2 3">PE</strain>
    </source>
</reference>
<evidence type="ECO:0000256" key="1">
    <source>
        <dbReference type="SAM" id="Phobius"/>
    </source>
</evidence>
<name>A0A4R0XK94_9MOLU</name>
<gene>
    <name evidence="2" type="ORF">C4B24_03620</name>
</gene>
<dbReference type="Proteomes" id="UP000294192">
    <property type="component" value="Unassembled WGS sequence"/>
</dbReference>
<keyword evidence="1" id="KW-0812">Transmembrane</keyword>
<protein>
    <recommendedName>
        <fullName evidence="4">DUF368 domain-containing protein</fullName>
    </recommendedName>
</protein>
<organism evidence="2 3">
    <name type="scientific">Mycoplasma marinum</name>
    <dbReference type="NCBI Taxonomy" id="1937190"/>
    <lineage>
        <taxon>Bacteria</taxon>
        <taxon>Bacillati</taxon>
        <taxon>Mycoplasmatota</taxon>
        <taxon>Mollicutes</taxon>
        <taxon>Mycoplasmataceae</taxon>
        <taxon>Mycoplasma</taxon>
    </lineage>
</organism>
<accession>A0A4R0XK94</accession>
<feature type="transmembrane region" description="Helical" evidence="1">
    <location>
        <begin position="99"/>
        <end position="118"/>
    </location>
</feature>
<dbReference type="OrthoDB" id="9793746at2"/>
<dbReference type="AlphaFoldDB" id="A0A4R0XK94"/>
<evidence type="ECO:0000313" key="2">
    <source>
        <dbReference type="EMBL" id="TCG10874.1"/>
    </source>
</evidence>
<proteinExistence type="predicted"/>
<evidence type="ECO:0000313" key="3">
    <source>
        <dbReference type="Proteomes" id="UP000294192"/>
    </source>
</evidence>
<comment type="caution">
    <text evidence="2">The sequence shown here is derived from an EMBL/GenBank/DDBJ whole genome shotgun (WGS) entry which is preliminary data.</text>
</comment>
<dbReference type="EMBL" id="PSZO01000019">
    <property type="protein sequence ID" value="TCG10874.1"/>
    <property type="molecule type" value="Genomic_DNA"/>
</dbReference>
<feature type="transmembrane region" description="Helical" evidence="1">
    <location>
        <begin position="130"/>
        <end position="150"/>
    </location>
</feature>
<sequence length="176" mass="19763">MKNKKENNKPNPAKNKEIQNGYEETELVEIVSSFSQATGIQLGKELSKWVAIGSFMGASDAIPGYCGATSLALLGVFKRLVLLTKSIFIPEAGLTRMKAFIFMLPFAIGWIIGVYGIAKGTEFLADRRNLGLELLFFFSTFVLCSIPMFIKGEKPEIGLRPKKRKHLWVRYIRIKN</sequence>
<keyword evidence="1" id="KW-0472">Membrane</keyword>
<keyword evidence="3" id="KW-1185">Reference proteome</keyword>
<evidence type="ECO:0008006" key="4">
    <source>
        <dbReference type="Google" id="ProtNLM"/>
    </source>
</evidence>
<dbReference type="RefSeq" id="WP_131599405.1">
    <property type="nucleotide sequence ID" value="NZ_CBDBYK010000018.1"/>
</dbReference>